<protein>
    <submittedName>
        <fullName evidence="2">Uncharacterized protein</fullName>
    </submittedName>
</protein>
<keyword evidence="1" id="KW-1133">Transmembrane helix</keyword>
<organism evidence="2 3">
    <name type="scientific">Jannaschia helgolandensis</name>
    <dbReference type="NCBI Taxonomy" id="188906"/>
    <lineage>
        <taxon>Bacteria</taxon>
        <taxon>Pseudomonadati</taxon>
        <taxon>Pseudomonadota</taxon>
        <taxon>Alphaproteobacteria</taxon>
        <taxon>Rhodobacterales</taxon>
        <taxon>Roseobacteraceae</taxon>
        <taxon>Jannaschia</taxon>
    </lineage>
</organism>
<gene>
    <name evidence="2" type="ORF">SAMN04488526_2464</name>
</gene>
<accession>A0A1H7PBL8</accession>
<sequence>MMITRNFRQTALLLVTILGLTGLGLALFELLSPTSGTAGSAGATLVLVSTALLAATAALLAFVHLKRWLFGLLLTLSVIDAAATAVAAYFLMANVLVATMLLALLAGLAAAFAGSRQGRMTT</sequence>
<evidence type="ECO:0000313" key="3">
    <source>
        <dbReference type="Proteomes" id="UP000199283"/>
    </source>
</evidence>
<proteinExistence type="predicted"/>
<dbReference type="Proteomes" id="UP000199283">
    <property type="component" value="Unassembled WGS sequence"/>
</dbReference>
<keyword evidence="3" id="KW-1185">Reference proteome</keyword>
<feature type="transmembrane region" description="Helical" evidence="1">
    <location>
        <begin position="96"/>
        <end position="114"/>
    </location>
</feature>
<reference evidence="2 3" key="1">
    <citation type="submission" date="2016-10" db="EMBL/GenBank/DDBJ databases">
        <authorList>
            <person name="de Groot N.N."/>
        </authorList>
    </citation>
    <scope>NUCLEOTIDE SEQUENCE [LARGE SCALE GENOMIC DNA]</scope>
    <source>
        <strain evidence="2 3">DSM 14858</strain>
    </source>
</reference>
<keyword evidence="1" id="KW-0812">Transmembrane</keyword>
<feature type="transmembrane region" description="Helical" evidence="1">
    <location>
        <begin position="69"/>
        <end position="90"/>
    </location>
</feature>
<dbReference type="EMBL" id="FNZQ01000004">
    <property type="protein sequence ID" value="SEL32477.1"/>
    <property type="molecule type" value="Genomic_DNA"/>
</dbReference>
<name>A0A1H7PBL8_9RHOB</name>
<feature type="transmembrane region" description="Helical" evidence="1">
    <location>
        <begin position="42"/>
        <end position="62"/>
    </location>
</feature>
<evidence type="ECO:0000313" key="2">
    <source>
        <dbReference type="EMBL" id="SEL32477.1"/>
    </source>
</evidence>
<dbReference type="AlphaFoldDB" id="A0A1H7PBL8"/>
<keyword evidence="1" id="KW-0472">Membrane</keyword>
<evidence type="ECO:0000256" key="1">
    <source>
        <dbReference type="SAM" id="Phobius"/>
    </source>
</evidence>
<dbReference type="RefSeq" id="WP_092763135.1">
    <property type="nucleotide sequence ID" value="NZ_FNZQ01000004.1"/>
</dbReference>